<protein>
    <submittedName>
        <fullName evidence="1">Uncharacterized protein</fullName>
    </submittedName>
</protein>
<accession>A0A0F9SZ41</accession>
<comment type="caution">
    <text evidence="1">The sequence shown here is derived from an EMBL/GenBank/DDBJ whole genome shotgun (WGS) entry which is preliminary data.</text>
</comment>
<sequence length="53" mass="6222">MFTTQHYEFLAKFLKQIDLWNMSKAELANALAEELAKDNPKFDRDKFLRACIG</sequence>
<name>A0A0F9SZ41_9ZZZZ</name>
<reference evidence="1" key="1">
    <citation type="journal article" date="2015" name="Nature">
        <title>Complex archaea that bridge the gap between prokaryotes and eukaryotes.</title>
        <authorList>
            <person name="Spang A."/>
            <person name="Saw J.H."/>
            <person name="Jorgensen S.L."/>
            <person name="Zaremba-Niedzwiedzka K."/>
            <person name="Martijn J."/>
            <person name="Lind A.E."/>
            <person name="van Eijk R."/>
            <person name="Schleper C."/>
            <person name="Guy L."/>
            <person name="Ettema T.J."/>
        </authorList>
    </citation>
    <scope>NUCLEOTIDE SEQUENCE</scope>
</reference>
<gene>
    <name evidence="1" type="ORF">LCGC14_0393110</name>
</gene>
<organism evidence="1">
    <name type="scientific">marine sediment metagenome</name>
    <dbReference type="NCBI Taxonomy" id="412755"/>
    <lineage>
        <taxon>unclassified sequences</taxon>
        <taxon>metagenomes</taxon>
        <taxon>ecological metagenomes</taxon>
    </lineage>
</organism>
<dbReference type="AlphaFoldDB" id="A0A0F9SZ41"/>
<proteinExistence type="predicted"/>
<evidence type="ECO:0000313" key="1">
    <source>
        <dbReference type="EMBL" id="KKN74225.1"/>
    </source>
</evidence>
<dbReference type="EMBL" id="LAZR01000330">
    <property type="protein sequence ID" value="KKN74225.1"/>
    <property type="molecule type" value="Genomic_DNA"/>
</dbReference>